<feature type="transmembrane region" description="Helical" evidence="1">
    <location>
        <begin position="189"/>
        <end position="220"/>
    </location>
</feature>
<proteinExistence type="predicted"/>
<dbReference type="Proteomes" id="UP000295689">
    <property type="component" value="Unassembled WGS sequence"/>
</dbReference>
<sequence length="251" mass="28831">MKTIKEGEDQVERKEFGQGILFTFSNYIYWLLMTNLLFVLANAVFIGFFMTLKPDFSNISLYLLALIPSGPAISALFYSMDKLLKTKELSPVSDFIHGYKSSIKTTLAVWISILAAYFILMVDLQYFQQSASSTNQALSIIISLLIVFLSVLSITIMAINSLYKFRIIDLLKLSVYYSFRKFKNSIGNVLILFIVGFASMMTTDFLIIFVSSIVAFFIMLNTREILKDIEFNFLRVEERSPYEQNTLWRGL</sequence>
<keyword evidence="1" id="KW-0472">Membrane</keyword>
<evidence type="ECO:0000313" key="3">
    <source>
        <dbReference type="Proteomes" id="UP000295689"/>
    </source>
</evidence>
<evidence type="ECO:0000313" key="2">
    <source>
        <dbReference type="EMBL" id="TCN28096.1"/>
    </source>
</evidence>
<gene>
    <name evidence="2" type="ORF">EV146_101427</name>
</gene>
<evidence type="ECO:0000256" key="1">
    <source>
        <dbReference type="SAM" id="Phobius"/>
    </source>
</evidence>
<feature type="transmembrane region" description="Helical" evidence="1">
    <location>
        <begin position="138"/>
        <end position="163"/>
    </location>
</feature>
<dbReference type="RefSeq" id="WP_241993778.1">
    <property type="nucleotide sequence ID" value="NZ_JABUHM010000006.1"/>
</dbReference>
<dbReference type="AlphaFoldDB" id="A0A4R2BM02"/>
<reference evidence="2 3" key="1">
    <citation type="journal article" date="2015" name="Stand. Genomic Sci.">
        <title>Genomic Encyclopedia of Bacterial and Archaeal Type Strains, Phase III: the genomes of soil and plant-associated and newly described type strains.</title>
        <authorList>
            <person name="Whitman W.B."/>
            <person name="Woyke T."/>
            <person name="Klenk H.P."/>
            <person name="Zhou Y."/>
            <person name="Lilburn T.G."/>
            <person name="Beck B.J."/>
            <person name="De Vos P."/>
            <person name="Vandamme P."/>
            <person name="Eisen J.A."/>
            <person name="Garrity G."/>
            <person name="Hugenholtz P."/>
            <person name="Kyrpides N.C."/>
        </authorList>
    </citation>
    <scope>NUCLEOTIDE SEQUENCE [LARGE SCALE GENOMIC DNA]</scope>
    <source>
        <strain evidence="2 3">CV53</strain>
    </source>
</reference>
<keyword evidence="3" id="KW-1185">Reference proteome</keyword>
<feature type="transmembrane region" description="Helical" evidence="1">
    <location>
        <begin position="27"/>
        <end position="49"/>
    </location>
</feature>
<comment type="caution">
    <text evidence="2">The sequence shown here is derived from an EMBL/GenBank/DDBJ whole genome shotgun (WGS) entry which is preliminary data.</text>
</comment>
<protein>
    <submittedName>
        <fullName evidence="2">Putative membrane protein YesL</fullName>
    </submittedName>
</protein>
<keyword evidence="1" id="KW-1133">Transmembrane helix</keyword>
<dbReference type="Pfam" id="PF04854">
    <property type="entry name" value="DUF624"/>
    <property type="match status" value="1"/>
</dbReference>
<feature type="transmembrane region" description="Helical" evidence="1">
    <location>
        <begin position="107"/>
        <end position="126"/>
    </location>
</feature>
<feature type="transmembrane region" description="Helical" evidence="1">
    <location>
        <begin position="61"/>
        <end position="80"/>
    </location>
</feature>
<dbReference type="InterPro" id="IPR006938">
    <property type="entry name" value="DUF624"/>
</dbReference>
<organism evidence="2 3">
    <name type="scientific">Mesobacillus foraminis</name>
    <dbReference type="NCBI Taxonomy" id="279826"/>
    <lineage>
        <taxon>Bacteria</taxon>
        <taxon>Bacillati</taxon>
        <taxon>Bacillota</taxon>
        <taxon>Bacilli</taxon>
        <taxon>Bacillales</taxon>
        <taxon>Bacillaceae</taxon>
        <taxon>Mesobacillus</taxon>
    </lineage>
</organism>
<accession>A0A4R2BM02</accession>
<keyword evidence="1" id="KW-0812">Transmembrane</keyword>
<name>A0A4R2BM02_9BACI</name>
<dbReference type="EMBL" id="SLVV01000001">
    <property type="protein sequence ID" value="TCN28096.1"/>
    <property type="molecule type" value="Genomic_DNA"/>
</dbReference>